<comment type="similarity">
    <text evidence="13">Belongs to the peptidase M48 family.</text>
</comment>
<keyword evidence="3 14" id="KW-0812">Transmembrane</keyword>
<feature type="transmembrane region" description="Helical" evidence="14">
    <location>
        <begin position="106"/>
        <end position="128"/>
    </location>
</feature>
<evidence type="ECO:0000256" key="4">
    <source>
        <dbReference type="ARBA" id="ARBA00022723"/>
    </source>
</evidence>
<feature type="transmembrane region" description="Helical" evidence="14">
    <location>
        <begin position="293"/>
        <end position="311"/>
    </location>
</feature>
<dbReference type="FunFam" id="3.30.2010.10:FF:000002">
    <property type="entry name" value="CAAX prenyl protease"/>
    <property type="match status" value="1"/>
</dbReference>
<dbReference type="GO" id="GO:0071586">
    <property type="term" value="P:CAAX-box protein processing"/>
    <property type="evidence" value="ECO:0007669"/>
    <property type="project" value="InterPro"/>
</dbReference>
<dbReference type="HOGENOM" id="CLU_025947_1_0_4"/>
<dbReference type="Pfam" id="PF01435">
    <property type="entry name" value="Peptidase_M48"/>
    <property type="match status" value="1"/>
</dbReference>
<dbReference type="Proteomes" id="UP000061603">
    <property type="component" value="Chromosome"/>
</dbReference>
<feature type="binding site" evidence="12">
    <location>
        <position position="279"/>
    </location>
    <ligand>
        <name>Zn(2+)</name>
        <dbReference type="ChEBI" id="CHEBI:29105"/>
        <note>catalytic</note>
    </ligand>
</feature>
<keyword evidence="8 14" id="KW-1133">Transmembrane helix</keyword>
<organism evidence="17 18">
    <name type="scientific">Rugosibacter aromaticivorans</name>
    <dbReference type="NCBI Taxonomy" id="1565605"/>
    <lineage>
        <taxon>Bacteria</taxon>
        <taxon>Pseudomonadati</taxon>
        <taxon>Pseudomonadota</taxon>
        <taxon>Betaproteobacteria</taxon>
        <taxon>Nitrosomonadales</taxon>
        <taxon>Sterolibacteriaceae</taxon>
        <taxon>Rugosibacter</taxon>
    </lineage>
</organism>
<evidence type="ECO:0000256" key="2">
    <source>
        <dbReference type="ARBA" id="ARBA00022670"/>
    </source>
</evidence>
<evidence type="ECO:0000256" key="5">
    <source>
        <dbReference type="ARBA" id="ARBA00022801"/>
    </source>
</evidence>
<accession>A0A0C5JMQ0</accession>
<keyword evidence="2 13" id="KW-0645">Protease</keyword>
<feature type="transmembrane region" description="Helical" evidence="14">
    <location>
        <begin position="177"/>
        <end position="196"/>
    </location>
</feature>
<feature type="transmembrane region" description="Helical" evidence="14">
    <location>
        <begin position="331"/>
        <end position="352"/>
    </location>
</feature>
<dbReference type="PATRIC" id="fig|1565605.3.peg.2057"/>
<proteinExistence type="inferred from homology"/>
<evidence type="ECO:0000256" key="7">
    <source>
        <dbReference type="ARBA" id="ARBA00022833"/>
    </source>
</evidence>
<keyword evidence="4 12" id="KW-0479">Metal-binding</keyword>
<dbReference type="RefSeq" id="WP_202634623.1">
    <property type="nucleotide sequence ID" value="NZ_CP010554.1"/>
</dbReference>
<dbReference type="Gene3D" id="3.30.2010.10">
    <property type="entry name" value="Metalloproteases ('zincins'), catalytic domain"/>
    <property type="match status" value="1"/>
</dbReference>
<keyword evidence="7 12" id="KW-0862">Zinc</keyword>
<feature type="binding site" evidence="12">
    <location>
        <position position="283"/>
    </location>
    <ligand>
        <name>Zn(2+)</name>
        <dbReference type="ChEBI" id="CHEBI:29105"/>
        <note>catalytic</note>
    </ligand>
</feature>
<evidence type="ECO:0000259" key="15">
    <source>
        <dbReference type="Pfam" id="PF01435"/>
    </source>
</evidence>
<comment type="subcellular location">
    <subcellularLocation>
        <location evidence="1">Endoplasmic reticulum membrane</location>
        <topology evidence="1">Multi-pass membrane protein</topology>
    </subcellularLocation>
</comment>
<feature type="binding site" evidence="12">
    <location>
        <position position="363"/>
    </location>
    <ligand>
        <name>Zn(2+)</name>
        <dbReference type="ChEBI" id="CHEBI:29105"/>
        <note>catalytic</note>
    </ligand>
</feature>
<dbReference type="AlphaFoldDB" id="A0A0C5JMQ0"/>
<dbReference type="InterPro" id="IPR027057">
    <property type="entry name" value="CAXX_Prtase_1"/>
</dbReference>
<feature type="transmembrane region" description="Helical" evidence="14">
    <location>
        <begin position="148"/>
        <end position="171"/>
    </location>
</feature>
<evidence type="ECO:0000256" key="13">
    <source>
        <dbReference type="RuleBase" id="RU003983"/>
    </source>
</evidence>
<dbReference type="PANTHER" id="PTHR10120">
    <property type="entry name" value="CAAX PRENYL PROTEASE 1"/>
    <property type="match status" value="1"/>
</dbReference>
<comment type="cofactor">
    <cofactor evidence="12 13">
        <name>Zn(2+)</name>
        <dbReference type="ChEBI" id="CHEBI:29105"/>
    </cofactor>
    <text evidence="12 13">Binds 1 zinc ion per subunit.</text>
</comment>
<evidence type="ECO:0000256" key="8">
    <source>
        <dbReference type="ARBA" id="ARBA00022989"/>
    </source>
</evidence>
<keyword evidence="5 13" id="KW-0378">Hydrolase</keyword>
<feature type="active site" description="Proton donor" evidence="11">
    <location>
        <position position="367"/>
    </location>
</feature>
<reference evidence="17 18" key="1">
    <citation type="journal article" date="2015" name="Genome Announc.">
        <title>Complete Genome Sequence of a Novel Bacterium within the Family Rhodocyclaceae That Degrades Polycyclic Aromatic Hydrocarbons.</title>
        <authorList>
            <person name="Singleton D.R."/>
            <person name="Dickey A.N."/>
            <person name="Scholl E.H."/>
            <person name="Wright F.A."/>
            <person name="Aitken M.D."/>
        </authorList>
    </citation>
    <scope>NUCLEOTIDE SEQUENCE [LARGE SCALE GENOMIC DNA]</scope>
    <source>
        <strain evidence="18">PG1-Ca6</strain>
    </source>
</reference>
<dbReference type="Pfam" id="PF16491">
    <property type="entry name" value="Peptidase_M48_N"/>
    <property type="match status" value="1"/>
</dbReference>
<name>A0A0C5JMQ0_9PROT</name>
<evidence type="ECO:0000256" key="1">
    <source>
        <dbReference type="ARBA" id="ARBA00004477"/>
    </source>
</evidence>
<keyword evidence="6" id="KW-0256">Endoplasmic reticulum</keyword>
<keyword evidence="18" id="KW-1185">Reference proteome</keyword>
<evidence type="ECO:0000313" key="18">
    <source>
        <dbReference type="Proteomes" id="UP000061603"/>
    </source>
</evidence>
<dbReference type="STRING" id="1565605.PG1C_09660"/>
<feature type="domain" description="Peptidase M48" evidence="15">
    <location>
        <begin position="211"/>
        <end position="419"/>
    </location>
</feature>
<keyword evidence="9 13" id="KW-0482">Metalloprotease</keyword>
<dbReference type="KEGG" id="rbu:PG1C_09660"/>
<evidence type="ECO:0000256" key="3">
    <source>
        <dbReference type="ARBA" id="ARBA00022692"/>
    </source>
</evidence>
<feature type="active site" evidence="11">
    <location>
        <position position="280"/>
    </location>
</feature>
<dbReference type="EMBL" id="CP010554">
    <property type="protein sequence ID" value="AJP48631.1"/>
    <property type="molecule type" value="Genomic_DNA"/>
</dbReference>
<evidence type="ECO:0000256" key="12">
    <source>
        <dbReference type="PIRSR" id="PIRSR627057-2"/>
    </source>
</evidence>
<evidence type="ECO:0000256" key="11">
    <source>
        <dbReference type="PIRSR" id="PIRSR627057-1"/>
    </source>
</evidence>
<keyword evidence="10 14" id="KW-0472">Membrane</keyword>
<dbReference type="GO" id="GO:0004222">
    <property type="term" value="F:metalloendopeptidase activity"/>
    <property type="evidence" value="ECO:0007669"/>
    <property type="project" value="InterPro"/>
</dbReference>
<evidence type="ECO:0000256" key="9">
    <source>
        <dbReference type="ARBA" id="ARBA00023049"/>
    </source>
</evidence>
<evidence type="ECO:0000256" key="14">
    <source>
        <dbReference type="SAM" id="Phobius"/>
    </source>
</evidence>
<dbReference type="CDD" id="cd07343">
    <property type="entry name" value="M48A_Zmpste24p_like"/>
    <property type="match status" value="1"/>
</dbReference>
<evidence type="ECO:0000256" key="10">
    <source>
        <dbReference type="ARBA" id="ARBA00023136"/>
    </source>
</evidence>
<feature type="transmembrane region" description="Helical" evidence="14">
    <location>
        <begin position="6"/>
        <end position="24"/>
    </location>
</feature>
<dbReference type="InterPro" id="IPR032456">
    <property type="entry name" value="Peptidase_M48_N"/>
</dbReference>
<feature type="domain" description="CAAX prenyl protease 1 N-terminal" evidence="16">
    <location>
        <begin position="29"/>
        <end position="206"/>
    </location>
</feature>
<dbReference type="InterPro" id="IPR001915">
    <property type="entry name" value="Peptidase_M48"/>
</dbReference>
<evidence type="ECO:0000256" key="6">
    <source>
        <dbReference type="ARBA" id="ARBA00022824"/>
    </source>
</evidence>
<evidence type="ECO:0000313" key="17">
    <source>
        <dbReference type="EMBL" id="AJP48631.1"/>
    </source>
</evidence>
<dbReference type="GO" id="GO:0046872">
    <property type="term" value="F:metal ion binding"/>
    <property type="evidence" value="ECO:0007669"/>
    <property type="project" value="UniProtKB-KW"/>
</dbReference>
<protein>
    <submittedName>
        <fullName evidence="17">Peptidase M48</fullName>
    </submittedName>
</protein>
<feature type="transmembrane region" description="Helical" evidence="14">
    <location>
        <begin position="65"/>
        <end position="86"/>
    </location>
</feature>
<evidence type="ECO:0000259" key="16">
    <source>
        <dbReference type="Pfam" id="PF16491"/>
    </source>
</evidence>
<gene>
    <name evidence="17" type="ORF">PG1C_09660</name>
</gene>
<sequence length="420" mass="46637">MTAAYITVFFLVALALSTALRLWLGVRHMRHVRACRGEVPAEFAAQVTLADHERAADYTVAKGRLGLIEILIEATLLLVFTMGGLLQSIDAVLHAWLGMGYAHDLALFAGFALLGFVMGLPMSLYRTFRLESAFGFNKMTMRLWLADLFKAGLLAILIGAPLLLAVLWLMQMMGANWWFYVWLFWMSFNLLVLVLYPTVIAPLFNKFSPLADSALKERIEALLNRCGFASSGLFVMDGSKRSAHGNAYFTGFGRAKRIVFFDTLLEKLAPQEIEAVLAHELGHYHHHHVLKRIALLAVISFGMLWLLGQVIDQPWFYEGLNIGAGDTVNTAHTAMGLLLFSMVLPVFLFPLAPLTSALSRLDEYAADAYAAKQTAAKDLVAALVKLYRDNAATLTPDPLYSLFHDSHPPASQRIARLQSF</sequence>